<evidence type="ECO:0000313" key="2">
    <source>
        <dbReference type="Proteomes" id="UP001055811"/>
    </source>
</evidence>
<dbReference type="Proteomes" id="UP001055811">
    <property type="component" value="Linkage Group LG03"/>
</dbReference>
<sequence length="76" mass="8227">MNFIALLLLVVLGRNLSALIQPPLLIECFCRGLILLTIKKGTDTGVNKIVGAISFQIIPADTQYVEVPLAVVDSVY</sequence>
<dbReference type="EMBL" id="CM042011">
    <property type="protein sequence ID" value="KAI3767519.1"/>
    <property type="molecule type" value="Genomic_DNA"/>
</dbReference>
<keyword evidence="2" id="KW-1185">Reference proteome</keyword>
<comment type="caution">
    <text evidence="1">The sequence shown here is derived from an EMBL/GenBank/DDBJ whole genome shotgun (WGS) entry which is preliminary data.</text>
</comment>
<evidence type="ECO:0000313" key="1">
    <source>
        <dbReference type="EMBL" id="KAI3767519.1"/>
    </source>
</evidence>
<accession>A0ACB9F8E4</accession>
<gene>
    <name evidence="1" type="ORF">L2E82_17689</name>
</gene>
<reference evidence="1 2" key="2">
    <citation type="journal article" date="2022" name="Mol. Ecol. Resour.">
        <title>The genomes of chicory, endive, great burdock and yacon provide insights into Asteraceae paleo-polyploidization history and plant inulin production.</title>
        <authorList>
            <person name="Fan W."/>
            <person name="Wang S."/>
            <person name="Wang H."/>
            <person name="Wang A."/>
            <person name="Jiang F."/>
            <person name="Liu H."/>
            <person name="Zhao H."/>
            <person name="Xu D."/>
            <person name="Zhang Y."/>
        </authorList>
    </citation>
    <scope>NUCLEOTIDE SEQUENCE [LARGE SCALE GENOMIC DNA]</scope>
    <source>
        <strain evidence="2">cv. Punajuju</strain>
        <tissue evidence="1">Leaves</tissue>
    </source>
</reference>
<reference evidence="2" key="1">
    <citation type="journal article" date="2022" name="Mol. Ecol. Resour.">
        <title>The genomes of chicory, endive, great burdock and yacon provide insights into Asteraceae palaeo-polyploidization history and plant inulin production.</title>
        <authorList>
            <person name="Fan W."/>
            <person name="Wang S."/>
            <person name="Wang H."/>
            <person name="Wang A."/>
            <person name="Jiang F."/>
            <person name="Liu H."/>
            <person name="Zhao H."/>
            <person name="Xu D."/>
            <person name="Zhang Y."/>
        </authorList>
    </citation>
    <scope>NUCLEOTIDE SEQUENCE [LARGE SCALE GENOMIC DNA]</scope>
    <source>
        <strain evidence="2">cv. Punajuju</strain>
    </source>
</reference>
<organism evidence="1 2">
    <name type="scientific">Cichorium intybus</name>
    <name type="common">Chicory</name>
    <dbReference type="NCBI Taxonomy" id="13427"/>
    <lineage>
        <taxon>Eukaryota</taxon>
        <taxon>Viridiplantae</taxon>
        <taxon>Streptophyta</taxon>
        <taxon>Embryophyta</taxon>
        <taxon>Tracheophyta</taxon>
        <taxon>Spermatophyta</taxon>
        <taxon>Magnoliopsida</taxon>
        <taxon>eudicotyledons</taxon>
        <taxon>Gunneridae</taxon>
        <taxon>Pentapetalae</taxon>
        <taxon>asterids</taxon>
        <taxon>campanulids</taxon>
        <taxon>Asterales</taxon>
        <taxon>Asteraceae</taxon>
        <taxon>Cichorioideae</taxon>
        <taxon>Cichorieae</taxon>
        <taxon>Cichoriinae</taxon>
        <taxon>Cichorium</taxon>
    </lineage>
</organism>
<name>A0ACB9F8E4_CICIN</name>
<protein>
    <submittedName>
        <fullName evidence="1">Uncharacterized protein</fullName>
    </submittedName>
</protein>
<proteinExistence type="predicted"/>